<proteinExistence type="predicted"/>
<dbReference type="Proteomes" id="UP000324800">
    <property type="component" value="Unassembled WGS sequence"/>
</dbReference>
<dbReference type="AlphaFoldDB" id="A0A5J4X7J5"/>
<protein>
    <submittedName>
        <fullName evidence="2">Uncharacterized protein</fullName>
    </submittedName>
</protein>
<sequence length="199" mass="23107">MRDIENRRTMDELTFTSNNINAGAEQERQRRIQQLNKLIDKLNEKENESYFDGLRNQADITQVSSSVLQEYSLADPVEVISLIRQNNPSQLNSTLHQLDDDLKNSPIERKMEYIRAGLLSVLVNVIHLYYNEPDNTYYPTGYVYDKSKNNQYVSIICLTCNVLHHVLQKNFQAVNFAFQQHAVEAMIWMLSGGKVPNYM</sequence>
<keyword evidence="1" id="KW-0175">Coiled coil</keyword>
<reference evidence="2 3" key="1">
    <citation type="submission" date="2019-03" db="EMBL/GenBank/DDBJ databases">
        <title>Single cell metagenomics reveals metabolic interactions within the superorganism composed of flagellate Streblomastix strix and complex community of Bacteroidetes bacteria on its surface.</title>
        <authorList>
            <person name="Treitli S.C."/>
            <person name="Kolisko M."/>
            <person name="Husnik F."/>
            <person name="Keeling P."/>
            <person name="Hampl V."/>
        </authorList>
    </citation>
    <scope>NUCLEOTIDE SEQUENCE [LARGE SCALE GENOMIC DNA]</scope>
    <source>
        <strain evidence="2">ST1C</strain>
    </source>
</reference>
<gene>
    <name evidence="2" type="ORF">EZS28_001962</name>
</gene>
<organism evidence="2 3">
    <name type="scientific">Streblomastix strix</name>
    <dbReference type="NCBI Taxonomy" id="222440"/>
    <lineage>
        <taxon>Eukaryota</taxon>
        <taxon>Metamonada</taxon>
        <taxon>Preaxostyla</taxon>
        <taxon>Oxymonadida</taxon>
        <taxon>Streblomastigidae</taxon>
        <taxon>Streblomastix</taxon>
    </lineage>
</organism>
<evidence type="ECO:0000313" key="2">
    <source>
        <dbReference type="EMBL" id="KAA6402509.1"/>
    </source>
</evidence>
<evidence type="ECO:0000313" key="3">
    <source>
        <dbReference type="Proteomes" id="UP000324800"/>
    </source>
</evidence>
<dbReference type="EMBL" id="SNRW01000224">
    <property type="protein sequence ID" value="KAA6402509.1"/>
    <property type="molecule type" value="Genomic_DNA"/>
</dbReference>
<name>A0A5J4X7J5_9EUKA</name>
<accession>A0A5J4X7J5</accession>
<feature type="coiled-coil region" evidence="1">
    <location>
        <begin position="21"/>
        <end position="48"/>
    </location>
</feature>
<evidence type="ECO:0000256" key="1">
    <source>
        <dbReference type="SAM" id="Coils"/>
    </source>
</evidence>
<comment type="caution">
    <text evidence="2">The sequence shown here is derived from an EMBL/GenBank/DDBJ whole genome shotgun (WGS) entry which is preliminary data.</text>
</comment>